<reference evidence="2 3" key="1">
    <citation type="submission" date="2024-10" db="EMBL/GenBank/DDBJ databases">
        <authorList>
            <person name="Cho J.-C."/>
        </authorList>
    </citation>
    <scope>NUCLEOTIDE SEQUENCE [LARGE SCALE GENOMIC DNA]</scope>
    <source>
        <strain evidence="2 3">KCTC29696</strain>
    </source>
</reference>
<proteinExistence type="predicted"/>
<evidence type="ECO:0000313" key="3">
    <source>
        <dbReference type="Proteomes" id="UP001607069"/>
    </source>
</evidence>
<dbReference type="Gene3D" id="3.10.400.10">
    <property type="entry name" value="Sulfate adenylyltransferase"/>
    <property type="match status" value="1"/>
</dbReference>
<sequence length="123" mass="13428">MRALELGTPGGLRARLNALVLAGAKTATTGLLQEYAQETEGLEYAGERLALLDDHGRRVATVEITGVEIKPFGEVTWEHAAAEGEGDASLEEWREGHRRFWERIGTPVTDRTPVACLAFRLVG</sequence>
<dbReference type="PIRSF" id="PIRSF021320">
    <property type="entry name" value="DUF984"/>
    <property type="match status" value="1"/>
</dbReference>
<organism evidence="2 3">
    <name type="scientific">Streptomyces chitinivorans</name>
    <dbReference type="NCBI Taxonomy" id="1257027"/>
    <lineage>
        <taxon>Bacteria</taxon>
        <taxon>Bacillati</taxon>
        <taxon>Actinomycetota</taxon>
        <taxon>Actinomycetes</taxon>
        <taxon>Kitasatosporales</taxon>
        <taxon>Streptomycetaceae</taxon>
        <taxon>Streptomyces</taxon>
    </lineage>
</organism>
<dbReference type="InterPro" id="IPR009326">
    <property type="entry name" value="DUF984"/>
</dbReference>
<dbReference type="InterPro" id="IPR015947">
    <property type="entry name" value="PUA-like_sf"/>
</dbReference>
<protein>
    <submittedName>
        <fullName evidence="2">ASCH domain-containing protein</fullName>
    </submittedName>
</protein>
<evidence type="ECO:0000313" key="2">
    <source>
        <dbReference type="EMBL" id="MFH0246920.1"/>
    </source>
</evidence>
<gene>
    <name evidence="2" type="ORF">ACG5V6_01605</name>
</gene>
<dbReference type="PANTHER" id="PTHR39203">
    <property type="entry name" value="CYTOPLASMIC PROTEIN-RELATED"/>
    <property type="match status" value="1"/>
</dbReference>
<dbReference type="SMART" id="SM01022">
    <property type="entry name" value="ASCH"/>
    <property type="match status" value="1"/>
</dbReference>
<dbReference type="InterPro" id="IPR007374">
    <property type="entry name" value="ASCH_domain"/>
</dbReference>
<name>A0ABW7HM31_9ACTN</name>
<dbReference type="Proteomes" id="UP001607069">
    <property type="component" value="Unassembled WGS sequence"/>
</dbReference>
<keyword evidence="3" id="KW-1185">Reference proteome</keyword>
<dbReference type="RefSeq" id="WP_279950771.1">
    <property type="nucleotide sequence ID" value="NZ_BAABEN010000005.1"/>
</dbReference>
<accession>A0ABW7HM31</accession>
<feature type="domain" description="ASCH" evidence="1">
    <location>
        <begin position="12"/>
        <end position="123"/>
    </location>
</feature>
<dbReference type="Pfam" id="PF04266">
    <property type="entry name" value="ASCH"/>
    <property type="match status" value="1"/>
</dbReference>
<evidence type="ECO:0000259" key="1">
    <source>
        <dbReference type="SMART" id="SM01022"/>
    </source>
</evidence>
<dbReference type="PANTHER" id="PTHR39203:SF1">
    <property type="entry name" value="CYTOPLASMIC PROTEIN"/>
    <property type="match status" value="1"/>
</dbReference>
<dbReference type="SUPFAM" id="SSF88697">
    <property type="entry name" value="PUA domain-like"/>
    <property type="match status" value="1"/>
</dbReference>
<dbReference type="EMBL" id="JBIHMK010000003">
    <property type="protein sequence ID" value="MFH0246920.1"/>
    <property type="molecule type" value="Genomic_DNA"/>
</dbReference>
<comment type="caution">
    <text evidence="2">The sequence shown here is derived from an EMBL/GenBank/DDBJ whole genome shotgun (WGS) entry which is preliminary data.</text>
</comment>